<evidence type="ECO:0000259" key="2">
    <source>
        <dbReference type="Pfam" id="PF01645"/>
    </source>
</evidence>
<dbReference type="CDD" id="cd02808">
    <property type="entry name" value="GltS_FMN"/>
    <property type="match status" value="1"/>
</dbReference>
<gene>
    <name evidence="3" type="ORF">FDQ92_04945</name>
</gene>
<evidence type="ECO:0000256" key="1">
    <source>
        <dbReference type="ARBA" id="ARBA00009716"/>
    </source>
</evidence>
<dbReference type="EMBL" id="CP040098">
    <property type="protein sequence ID" value="QCQ21577.1"/>
    <property type="molecule type" value="Genomic_DNA"/>
</dbReference>
<dbReference type="SUPFAM" id="SSF51395">
    <property type="entry name" value="FMN-linked oxidoreductases"/>
    <property type="match status" value="1"/>
</dbReference>
<organism evidence="3 4">
    <name type="scientific">Desulfoglaeba alkanexedens ALDC</name>
    <dbReference type="NCBI Taxonomy" id="980445"/>
    <lineage>
        <taxon>Bacteria</taxon>
        <taxon>Pseudomonadati</taxon>
        <taxon>Thermodesulfobacteriota</taxon>
        <taxon>Syntrophobacteria</taxon>
        <taxon>Syntrophobacterales</taxon>
        <taxon>Syntrophobacteraceae</taxon>
        <taxon>Desulfoglaeba</taxon>
    </lineage>
</organism>
<protein>
    <submittedName>
        <fullName evidence="3">FMN-binding glutamate synthase family protein</fullName>
    </submittedName>
</protein>
<dbReference type="AlphaFoldDB" id="A0A4P8L146"/>
<dbReference type="RefSeq" id="WP_137423546.1">
    <property type="nucleotide sequence ID" value="NZ_CP040098.1"/>
</dbReference>
<feature type="domain" description="Glutamate synthase" evidence="2">
    <location>
        <begin position="276"/>
        <end position="396"/>
    </location>
</feature>
<dbReference type="KEGG" id="dax:FDQ92_04945"/>
<evidence type="ECO:0000313" key="3">
    <source>
        <dbReference type="EMBL" id="QCQ21577.1"/>
    </source>
</evidence>
<dbReference type="OrthoDB" id="9758182at2"/>
<dbReference type="InterPro" id="IPR002932">
    <property type="entry name" value="Glu_synthdom"/>
</dbReference>
<dbReference type="Pfam" id="PF01645">
    <property type="entry name" value="Glu_synthase"/>
    <property type="match status" value="1"/>
</dbReference>
<comment type="similarity">
    <text evidence="1">Belongs to the glutamate synthase family.</text>
</comment>
<reference evidence="3 4" key="1">
    <citation type="submission" date="2019-05" db="EMBL/GenBank/DDBJ databases">
        <title>The Complete Genome Sequence of the n-alkane-degrading Desulfoglaeba alkanexedens ALDC reveals multiple alkylsuccinate synthase gene clusters.</title>
        <authorList>
            <person name="Callaghan A.V."/>
            <person name="Davidova I.A."/>
            <person name="Duncan K.E."/>
            <person name="Morris B."/>
            <person name="McInerney M.J."/>
        </authorList>
    </citation>
    <scope>NUCLEOTIDE SEQUENCE [LARGE SCALE GENOMIC DNA]</scope>
    <source>
        <strain evidence="3 4">ALDC</strain>
    </source>
</reference>
<dbReference type="Gene3D" id="3.20.20.70">
    <property type="entry name" value="Aldolase class I"/>
    <property type="match status" value="1"/>
</dbReference>
<dbReference type="GO" id="GO:0015930">
    <property type="term" value="F:glutamate synthase activity"/>
    <property type="evidence" value="ECO:0007669"/>
    <property type="project" value="InterPro"/>
</dbReference>
<reference evidence="3 4" key="2">
    <citation type="submission" date="2019-05" db="EMBL/GenBank/DDBJ databases">
        <authorList>
            <person name="Suflita J.M."/>
            <person name="Marks C.R."/>
        </authorList>
    </citation>
    <scope>NUCLEOTIDE SEQUENCE [LARGE SCALE GENOMIC DNA]</scope>
    <source>
        <strain evidence="3 4">ALDC</strain>
    </source>
</reference>
<evidence type="ECO:0000313" key="4">
    <source>
        <dbReference type="Proteomes" id="UP000298602"/>
    </source>
</evidence>
<proteinExistence type="inferred from homology"/>
<keyword evidence="4" id="KW-1185">Reference proteome</keyword>
<sequence length="521" mass="56353">MSYSKPNRSAATLTTTRVEPVPMSGICVTCLDGCEGPCEIGRSALKGREMIYPQPFGKITAGADKDYPIDFSHFNIQGTCVGAVGVAADPDVAVFPAVDCTTAVGADGGIRLDFPVFTGAVGSTDIARINWEDVAVGAAISGILVVAGENICGMDPQAEIKNGRVVRSPEMERRVAAFKRWHNGTGGIIVQANVEDTKLGVPEYVIEKLGIEIFELKWGQGAKDIGGEVKLPSIERALQLKERGYIVLPDPSRPAIQEAFHAGGISEFERHSRLGMVDEESFHKEVTRLRKIGAKYVTLKTGAYRPADLARAIKYASDSRIDLLTIDGAGGGTGMSPWRMMNEWGIPTVYLECLTHQICEKLRARGAYIPPIAIAGGLSMEDHLFKAIALGAPYVKAICLGRAILTAAMVGKTHGRMMAEKMAERGRSLEEGYLALFAVAAQLKERFGDDFERIPAGAIGMYSYLDRLRQGLQQFMAGARKFALKHIDRNDIVALTRDAAEISGIPYVMDSDALEIEKILG</sequence>
<dbReference type="Proteomes" id="UP000298602">
    <property type="component" value="Chromosome"/>
</dbReference>
<accession>A0A4P8L146</accession>
<name>A0A4P8L146_9BACT</name>
<dbReference type="InterPro" id="IPR013785">
    <property type="entry name" value="Aldolase_TIM"/>
</dbReference>
<dbReference type="GO" id="GO:0006537">
    <property type="term" value="P:glutamate biosynthetic process"/>
    <property type="evidence" value="ECO:0007669"/>
    <property type="project" value="InterPro"/>
</dbReference>